<evidence type="ECO:0000313" key="3">
    <source>
        <dbReference type="Proteomes" id="UP000004750"/>
    </source>
</evidence>
<comment type="caution">
    <text evidence="2">The sequence shown here is derived from an EMBL/GenBank/DDBJ whole genome shotgun (WGS) entry which is preliminary data.</text>
</comment>
<reference evidence="2 3" key="1">
    <citation type="submission" date="2011-08" db="EMBL/GenBank/DDBJ databases">
        <authorList>
            <person name="Weinstock G."/>
            <person name="Sodergren E."/>
            <person name="Clifton S."/>
            <person name="Fulton L."/>
            <person name="Fulton B."/>
            <person name="Courtney L."/>
            <person name="Fronick C."/>
            <person name="Harrison M."/>
            <person name="Strong C."/>
            <person name="Farmer C."/>
            <person name="Delahaunty K."/>
            <person name="Markovic C."/>
            <person name="Hall O."/>
            <person name="Minx P."/>
            <person name="Tomlinson C."/>
            <person name="Mitreva M."/>
            <person name="Hou S."/>
            <person name="Chen J."/>
            <person name="Wollam A."/>
            <person name="Pepin K.H."/>
            <person name="Johnson M."/>
            <person name="Bhonagiri V."/>
            <person name="Zhang X."/>
            <person name="Suruliraj S."/>
            <person name="Warren W."/>
            <person name="Chinwalla A."/>
            <person name="Mardis E.R."/>
            <person name="Wilson R.K."/>
        </authorList>
    </citation>
    <scope>NUCLEOTIDE SEQUENCE [LARGE SCALE GENOMIC DNA]</scope>
    <source>
        <strain evidence="2 3">F0432</strain>
    </source>
</reference>
<dbReference type="Proteomes" id="UP000004750">
    <property type="component" value="Unassembled WGS sequence"/>
</dbReference>
<protein>
    <submittedName>
        <fullName evidence="2">Uncharacterized protein</fullName>
    </submittedName>
</protein>
<evidence type="ECO:0000256" key="1">
    <source>
        <dbReference type="SAM" id="Phobius"/>
    </source>
</evidence>
<feature type="transmembrane region" description="Helical" evidence="1">
    <location>
        <begin position="99"/>
        <end position="118"/>
    </location>
</feature>
<dbReference type="EMBL" id="AGCM01000013">
    <property type="protein sequence ID" value="EHM56000.1"/>
    <property type="molecule type" value="Genomic_DNA"/>
</dbReference>
<dbReference type="AlphaFoldDB" id="G9ZBT6"/>
<keyword evidence="1" id="KW-1133">Transmembrane helix</keyword>
<feature type="transmembrane region" description="Helical" evidence="1">
    <location>
        <begin position="72"/>
        <end position="93"/>
    </location>
</feature>
<feature type="transmembrane region" description="Helical" evidence="1">
    <location>
        <begin position="7"/>
        <end position="26"/>
    </location>
</feature>
<dbReference type="HOGENOM" id="CLU_1169004_0_0_6"/>
<evidence type="ECO:0000313" key="2">
    <source>
        <dbReference type="EMBL" id="EHM56000.1"/>
    </source>
</evidence>
<proteinExistence type="predicted"/>
<organism evidence="2 3">
    <name type="scientific">Cardiobacterium valvarum F0432</name>
    <dbReference type="NCBI Taxonomy" id="797473"/>
    <lineage>
        <taxon>Bacteria</taxon>
        <taxon>Pseudomonadati</taxon>
        <taxon>Pseudomonadota</taxon>
        <taxon>Gammaproteobacteria</taxon>
        <taxon>Cardiobacteriales</taxon>
        <taxon>Cardiobacteriaceae</taxon>
        <taxon>Cardiobacterium</taxon>
    </lineage>
</organism>
<feature type="transmembrane region" description="Helical" evidence="1">
    <location>
        <begin position="46"/>
        <end position="65"/>
    </location>
</feature>
<name>G9ZBT6_9GAMM</name>
<accession>G9ZBT6</accession>
<keyword evidence="1" id="KW-0472">Membrane</keyword>
<sequence length="237" mass="26168">MQGVQRGAAFFCICLVFGGVIGVNLAEFVGNGGKQQLAARGTQPQVGVVFAVMVAIVIVVMSVVVMRVIMVVSAVVMVVSVMVVSVVLMAVIVVVRIAVMMMVVIVAVIVMMVMATFFPQAAVPRRQRIQIGQVQPFDAMHLRAFLQKRRDEGFQLMADIDDQIGLIDRFRVRRLHLIAVRRALPDKQFRFGDAIHHLGGKRLHRLDGGDNFRCGQCLAADRDEGSEDKFLHEGLRD</sequence>
<gene>
    <name evidence="2" type="ORF">HMPREF9080_00213</name>
</gene>
<keyword evidence="1" id="KW-0812">Transmembrane</keyword>